<dbReference type="InterPro" id="IPR027417">
    <property type="entry name" value="P-loop_NTPase"/>
</dbReference>
<reference evidence="11" key="1">
    <citation type="submission" date="2020-09" db="EMBL/GenBank/DDBJ databases">
        <title>Streptomyces canutascabiei sp. nov., which causes potato common scab and is distributed across the world.</title>
        <authorList>
            <person name="Nguyen H.P."/>
            <person name="Weisberg A.J."/>
            <person name="Chang J.H."/>
            <person name="Clarke C.R."/>
        </authorList>
    </citation>
    <scope>NUCLEOTIDE SEQUENCE</scope>
    <source>
        <strain evidence="11">ID-01-6.2a</strain>
    </source>
</reference>
<evidence type="ECO:0000259" key="10">
    <source>
        <dbReference type="PROSITE" id="PS50929"/>
    </source>
</evidence>
<dbReference type="GO" id="GO:0005524">
    <property type="term" value="F:ATP binding"/>
    <property type="evidence" value="ECO:0007669"/>
    <property type="project" value="UniProtKB-KW"/>
</dbReference>
<feature type="transmembrane region" description="Helical" evidence="8">
    <location>
        <begin position="160"/>
        <end position="177"/>
    </location>
</feature>
<evidence type="ECO:0000256" key="3">
    <source>
        <dbReference type="ARBA" id="ARBA00022741"/>
    </source>
</evidence>
<sequence length="646" mass="69724">MRRVPTRGQEDEKVAKPGLARLPAVLGWTLYLLVKAAPVLGVVILALQVISSGAAGYMLVELGDVLVAASSAASAGQPLSSITPAVIPLAAVFITVSLAGLLNGSLMVILSEKVTWYVSERVLDVAVNAEAIHFDTPAFHDRLTRAQAAGGRPALITQNLLAFVGAISTLVSLSGVLTILSPWLLPLLLLMAIPPLLARSLFSRDVHRMTRDFSEPDRRSVYLRNLLISRGSATEVRTYGLTFFLRGKNEDLHRVRQNRLHRLVRTAASRFMINGVLSTAMLVACVVLLAELVLSGRVPLATATVGAATMLQFSGALGMLVLSTNQLYESALYIDDFREFHQLLPTLRSARARTDGIPAPHDFETVHVDNVSFTYPGASRPALRDVSLELNRGEVIALVGGNGSGKTTLAKLLCNLYQPERGRITWDCTDIAEVDADQLRESVAVLFQDFGRFLFSVTENIGIGRVKDLDDQTMINNAARRAGADRFVQDLSEGYDTQLGSVFTGGTDLSGGQWQSLALARVFFRAAPLVILDEPTAAMDPVAEQTLYRGIRELYVGRTVLLISHRLISTRHADRIYVLDKGQLAEAGTHEALMGMDGVYARLYRIQDETQSTGLTGPAAPTGTTTAPAPTASSTSAASVRLTPSR</sequence>
<evidence type="ECO:0000256" key="6">
    <source>
        <dbReference type="ARBA" id="ARBA00023136"/>
    </source>
</evidence>
<keyword evidence="6 8" id="KW-0472">Membrane</keyword>
<dbReference type="InterPro" id="IPR003439">
    <property type="entry name" value="ABC_transporter-like_ATP-bd"/>
</dbReference>
<evidence type="ECO:0000256" key="4">
    <source>
        <dbReference type="ARBA" id="ARBA00022840"/>
    </source>
</evidence>
<keyword evidence="2 8" id="KW-0812">Transmembrane</keyword>
<dbReference type="GO" id="GO:0016887">
    <property type="term" value="F:ATP hydrolysis activity"/>
    <property type="evidence" value="ECO:0007669"/>
    <property type="project" value="InterPro"/>
</dbReference>
<feature type="transmembrane region" description="Helical" evidence="8">
    <location>
        <begin position="85"/>
        <end position="110"/>
    </location>
</feature>
<keyword evidence="3" id="KW-0547">Nucleotide-binding</keyword>
<evidence type="ECO:0000256" key="5">
    <source>
        <dbReference type="ARBA" id="ARBA00022989"/>
    </source>
</evidence>
<keyword evidence="5 8" id="KW-1133">Transmembrane helix</keyword>
<feature type="transmembrane region" description="Helical" evidence="8">
    <location>
        <begin position="183"/>
        <end position="202"/>
    </location>
</feature>
<feature type="region of interest" description="Disordered" evidence="7">
    <location>
        <begin position="612"/>
        <end position="646"/>
    </location>
</feature>
<dbReference type="Proteomes" id="UP000661025">
    <property type="component" value="Unassembled WGS sequence"/>
</dbReference>
<feature type="transmembrane region" description="Helical" evidence="8">
    <location>
        <begin position="271"/>
        <end position="294"/>
    </location>
</feature>
<dbReference type="InterPro" id="IPR011527">
    <property type="entry name" value="ABC1_TM_dom"/>
</dbReference>
<feature type="domain" description="ABC transmembrane type-1" evidence="10">
    <location>
        <begin position="39"/>
        <end position="329"/>
    </location>
</feature>
<dbReference type="SMART" id="SM00382">
    <property type="entry name" value="AAA"/>
    <property type="match status" value="1"/>
</dbReference>
<dbReference type="PROSITE" id="PS50929">
    <property type="entry name" value="ABC_TM1F"/>
    <property type="match status" value="1"/>
</dbReference>
<dbReference type="Gene3D" id="1.20.1560.10">
    <property type="entry name" value="ABC transporter type 1, transmembrane domain"/>
    <property type="match status" value="1"/>
</dbReference>
<dbReference type="GO" id="GO:0015421">
    <property type="term" value="F:ABC-type oligopeptide transporter activity"/>
    <property type="evidence" value="ECO:0007669"/>
    <property type="project" value="TreeGrafter"/>
</dbReference>
<dbReference type="SUPFAM" id="SSF90123">
    <property type="entry name" value="ABC transporter transmembrane region"/>
    <property type="match status" value="1"/>
</dbReference>
<dbReference type="PANTHER" id="PTHR43394">
    <property type="entry name" value="ATP-DEPENDENT PERMEASE MDL1, MITOCHONDRIAL"/>
    <property type="match status" value="1"/>
</dbReference>
<evidence type="ECO:0000259" key="9">
    <source>
        <dbReference type="PROSITE" id="PS50893"/>
    </source>
</evidence>
<comment type="caution">
    <text evidence="11">The sequence shown here is derived from an EMBL/GenBank/DDBJ whole genome shotgun (WGS) entry which is preliminary data.</text>
</comment>
<dbReference type="PANTHER" id="PTHR43394:SF1">
    <property type="entry name" value="ATP-BINDING CASSETTE SUB-FAMILY B MEMBER 10, MITOCHONDRIAL"/>
    <property type="match status" value="1"/>
</dbReference>
<evidence type="ECO:0000256" key="7">
    <source>
        <dbReference type="SAM" id="MobiDB-lite"/>
    </source>
</evidence>
<dbReference type="RefSeq" id="WP_086800806.1">
    <property type="nucleotide sequence ID" value="NZ_CP119182.1"/>
</dbReference>
<evidence type="ECO:0000313" key="11">
    <source>
        <dbReference type="EMBL" id="MBD9729474.1"/>
    </source>
</evidence>
<dbReference type="GO" id="GO:0005886">
    <property type="term" value="C:plasma membrane"/>
    <property type="evidence" value="ECO:0007669"/>
    <property type="project" value="UniProtKB-SubCell"/>
</dbReference>
<protein>
    <submittedName>
        <fullName evidence="11">ABC transporter ATP-binding protein</fullName>
    </submittedName>
</protein>
<dbReference type="EMBL" id="JACYXT010000027">
    <property type="protein sequence ID" value="MBD9729474.1"/>
    <property type="molecule type" value="Genomic_DNA"/>
</dbReference>
<gene>
    <name evidence="11" type="ORF">IHE70_41105</name>
</gene>
<dbReference type="GeneID" id="79935837"/>
<dbReference type="PROSITE" id="PS50893">
    <property type="entry name" value="ABC_TRANSPORTER_2"/>
    <property type="match status" value="1"/>
</dbReference>
<dbReference type="InterPro" id="IPR003593">
    <property type="entry name" value="AAA+_ATPase"/>
</dbReference>
<feature type="compositionally biased region" description="Low complexity" evidence="7">
    <location>
        <begin position="616"/>
        <end position="639"/>
    </location>
</feature>
<feature type="domain" description="ABC transporter" evidence="9">
    <location>
        <begin position="366"/>
        <end position="606"/>
    </location>
</feature>
<comment type="subcellular location">
    <subcellularLocation>
        <location evidence="1">Cell membrane</location>
        <topology evidence="1">Multi-pass membrane protein</topology>
    </subcellularLocation>
</comment>
<name>A0A927LEU1_9ACTN</name>
<dbReference type="SUPFAM" id="SSF52540">
    <property type="entry name" value="P-loop containing nucleoside triphosphate hydrolases"/>
    <property type="match status" value="1"/>
</dbReference>
<evidence type="ECO:0000256" key="1">
    <source>
        <dbReference type="ARBA" id="ARBA00004651"/>
    </source>
</evidence>
<accession>A0A927LEU1</accession>
<dbReference type="InterPro" id="IPR036640">
    <property type="entry name" value="ABC1_TM_sf"/>
</dbReference>
<evidence type="ECO:0000313" key="12">
    <source>
        <dbReference type="Proteomes" id="UP000661025"/>
    </source>
</evidence>
<keyword evidence="4 11" id="KW-0067">ATP-binding</keyword>
<dbReference type="AlphaFoldDB" id="A0A927LEU1"/>
<dbReference type="Gene3D" id="3.40.50.300">
    <property type="entry name" value="P-loop containing nucleotide triphosphate hydrolases"/>
    <property type="match status" value="1"/>
</dbReference>
<dbReference type="Pfam" id="PF00005">
    <property type="entry name" value="ABC_tran"/>
    <property type="match status" value="1"/>
</dbReference>
<dbReference type="InterPro" id="IPR039421">
    <property type="entry name" value="Type_1_exporter"/>
</dbReference>
<evidence type="ECO:0000256" key="8">
    <source>
        <dbReference type="SAM" id="Phobius"/>
    </source>
</evidence>
<proteinExistence type="predicted"/>
<organism evidence="11 12">
    <name type="scientific">Streptomyces caniscabiei</name>
    <dbReference type="NCBI Taxonomy" id="2746961"/>
    <lineage>
        <taxon>Bacteria</taxon>
        <taxon>Bacillati</taxon>
        <taxon>Actinomycetota</taxon>
        <taxon>Actinomycetes</taxon>
        <taxon>Kitasatosporales</taxon>
        <taxon>Streptomycetaceae</taxon>
        <taxon>Streptomyces</taxon>
    </lineage>
</organism>
<evidence type="ECO:0000256" key="2">
    <source>
        <dbReference type="ARBA" id="ARBA00022692"/>
    </source>
</evidence>
<feature type="transmembrane region" description="Helical" evidence="8">
    <location>
        <begin position="25"/>
        <end position="47"/>
    </location>
</feature>